<evidence type="ECO:0000313" key="10">
    <source>
        <dbReference type="EMBL" id="RYB95400.1"/>
    </source>
</evidence>
<keyword evidence="9" id="KW-0482">Metalloprotease</keyword>
<dbReference type="AlphaFoldDB" id="A0A4Q2S192"/>
<evidence type="ECO:0000256" key="4">
    <source>
        <dbReference type="ARBA" id="ARBA00008236"/>
    </source>
</evidence>
<sequence length="409" mass="44148">MTEPFDRLLDSYARLVVRVGVNLQPGQEVVINALPEQADAARAIADEAYRAGASRVNIQYDDPYLQRAAVEHAPEDLLGVSQDHTLAQVRAWQTSKPALISLTGNPHPTLMEGLDPARLARSMPIDLIQEVMPLFSTNKVAWTVVGAPTQGWADSVGVADVARLWDAVAVSMRLDQADPVAAWQAHVAKLRARATILNGHRFDKIRYRGPGTDLTLGLAASSRWVGGSVVNEDGVEFVPNMPTEEVFVSPDWRRSEGFVRTSAPFFLASMGALVEDLSLEITDGTITGATASRGEDAVRAQFDLIPRSRHFGEVAIVDSDSAVAQTGLVYKDMLFDENVGSHVAWGMGYTEAMAGTVGLSQDQRVAEGLNQSDTHVDIVIGSPEVQIDGIHADGSVVPVTRGDEFVLKD</sequence>
<dbReference type="OrthoDB" id="9803993at2"/>
<evidence type="ECO:0000256" key="7">
    <source>
        <dbReference type="ARBA" id="ARBA00022723"/>
    </source>
</evidence>
<reference evidence="10 11" key="1">
    <citation type="submission" date="2019-01" db="EMBL/GenBank/DDBJ databases">
        <title>Novel species of Nocardioides.</title>
        <authorList>
            <person name="Liu Q."/>
            <person name="Xin Y.-H."/>
        </authorList>
    </citation>
    <scope>NUCLEOTIDE SEQUENCE [LARGE SCALE GENOMIC DNA]</scope>
    <source>
        <strain evidence="10 11">CGMCC 4.6882</strain>
    </source>
</reference>
<comment type="cofactor">
    <cofactor evidence="2">
        <name>Mg(2+)</name>
        <dbReference type="ChEBI" id="CHEBI:18420"/>
    </cofactor>
</comment>
<evidence type="ECO:0000313" key="11">
    <source>
        <dbReference type="Proteomes" id="UP000294071"/>
    </source>
</evidence>
<keyword evidence="5 10" id="KW-0031">Aminopeptidase</keyword>
<dbReference type="GO" id="GO:0006508">
    <property type="term" value="P:proteolysis"/>
    <property type="evidence" value="ECO:0007669"/>
    <property type="project" value="UniProtKB-KW"/>
</dbReference>
<dbReference type="Gene3D" id="3.40.1830.10">
    <property type="entry name" value="Thermophilic metalloprotease (M29)"/>
    <property type="match status" value="1"/>
</dbReference>
<name>A0A4Q2S192_9ACTN</name>
<comment type="similarity">
    <text evidence="4">Belongs to the peptidase M29 family.</text>
</comment>
<dbReference type="SUPFAM" id="SSF144052">
    <property type="entry name" value="Thermophilic metalloprotease-like"/>
    <property type="match status" value="1"/>
</dbReference>
<evidence type="ECO:0000256" key="9">
    <source>
        <dbReference type="ARBA" id="ARBA00023049"/>
    </source>
</evidence>
<evidence type="ECO:0000256" key="8">
    <source>
        <dbReference type="ARBA" id="ARBA00022801"/>
    </source>
</evidence>
<comment type="caution">
    <text evidence="10">The sequence shown here is derived from an EMBL/GenBank/DDBJ whole genome shotgun (WGS) entry which is preliminary data.</text>
</comment>
<evidence type="ECO:0000256" key="3">
    <source>
        <dbReference type="ARBA" id="ARBA00001947"/>
    </source>
</evidence>
<dbReference type="Pfam" id="PF02073">
    <property type="entry name" value="Peptidase_M29"/>
    <property type="match status" value="1"/>
</dbReference>
<keyword evidence="7" id="KW-0479">Metal-binding</keyword>
<comment type="cofactor">
    <cofactor evidence="3">
        <name>Zn(2+)</name>
        <dbReference type="ChEBI" id="CHEBI:29105"/>
    </cofactor>
</comment>
<dbReference type="InterPro" id="IPR035097">
    <property type="entry name" value="M29_N-terminal"/>
</dbReference>
<dbReference type="InterPro" id="IPR052170">
    <property type="entry name" value="M29_Exopeptidase"/>
</dbReference>
<dbReference type="Proteomes" id="UP000294071">
    <property type="component" value="Unassembled WGS sequence"/>
</dbReference>
<evidence type="ECO:0000256" key="6">
    <source>
        <dbReference type="ARBA" id="ARBA00022670"/>
    </source>
</evidence>
<accession>A0A4Q2S192</accession>
<dbReference type="PANTHER" id="PTHR34448">
    <property type="entry name" value="AMINOPEPTIDASE"/>
    <property type="match status" value="1"/>
</dbReference>
<keyword evidence="6" id="KW-0645">Protease</keyword>
<dbReference type="GO" id="GO:0046872">
    <property type="term" value="F:metal ion binding"/>
    <property type="evidence" value="ECO:0007669"/>
    <property type="project" value="UniProtKB-KW"/>
</dbReference>
<dbReference type="PANTHER" id="PTHR34448:SF3">
    <property type="entry name" value="AMINOPEPTIDASE AMPS"/>
    <property type="match status" value="1"/>
</dbReference>
<keyword evidence="11" id="KW-1185">Reference proteome</keyword>
<comment type="cofactor">
    <cofactor evidence="1">
        <name>Co(2+)</name>
        <dbReference type="ChEBI" id="CHEBI:48828"/>
    </cofactor>
</comment>
<dbReference type="RefSeq" id="WP_129400735.1">
    <property type="nucleotide sequence ID" value="NZ_SDWT01000001.1"/>
</dbReference>
<dbReference type="PRINTS" id="PR00919">
    <property type="entry name" value="THERMOPTASE"/>
</dbReference>
<evidence type="ECO:0000256" key="5">
    <source>
        <dbReference type="ARBA" id="ARBA00022438"/>
    </source>
</evidence>
<dbReference type="GO" id="GO:0008237">
    <property type="term" value="F:metallopeptidase activity"/>
    <property type="evidence" value="ECO:0007669"/>
    <property type="project" value="UniProtKB-KW"/>
</dbReference>
<dbReference type="InterPro" id="IPR000787">
    <property type="entry name" value="Peptidase_M29"/>
</dbReference>
<keyword evidence="8" id="KW-0378">Hydrolase</keyword>
<proteinExistence type="inferred from homology"/>
<evidence type="ECO:0000256" key="2">
    <source>
        <dbReference type="ARBA" id="ARBA00001946"/>
    </source>
</evidence>
<dbReference type="GO" id="GO:0004177">
    <property type="term" value="F:aminopeptidase activity"/>
    <property type="evidence" value="ECO:0007669"/>
    <property type="project" value="UniProtKB-KW"/>
</dbReference>
<gene>
    <name evidence="10" type="ORF">EUA93_14245</name>
</gene>
<organism evidence="10 11">
    <name type="scientific">Nocardioides oleivorans</name>
    <dbReference type="NCBI Taxonomy" id="273676"/>
    <lineage>
        <taxon>Bacteria</taxon>
        <taxon>Bacillati</taxon>
        <taxon>Actinomycetota</taxon>
        <taxon>Actinomycetes</taxon>
        <taxon>Propionibacteriales</taxon>
        <taxon>Nocardioidaceae</taxon>
        <taxon>Nocardioides</taxon>
    </lineage>
</organism>
<dbReference type="EMBL" id="SDWT01000001">
    <property type="protein sequence ID" value="RYB95400.1"/>
    <property type="molecule type" value="Genomic_DNA"/>
</dbReference>
<evidence type="ECO:0000256" key="1">
    <source>
        <dbReference type="ARBA" id="ARBA00001941"/>
    </source>
</evidence>
<protein>
    <submittedName>
        <fullName evidence="10">Aminopeptidase</fullName>
    </submittedName>
</protein>